<accession>A0A0F9W482</accession>
<evidence type="ECO:0000259" key="4">
    <source>
        <dbReference type="PROSITE" id="PS51118"/>
    </source>
</evidence>
<dbReference type="PROSITE" id="PS51118">
    <property type="entry name" value="HTH_HXLR"/>
    <property type="match status" value="1"/>
</dbReference>
<evidence type="ECO:0000256" key="1">
    <source>
        <dbReference type="ARBA" id="ARBA00023015"/>
    </source>
</evidence>
<name>A0A0F9W482_9ZZZZ</name>
<dbReference type="InterPro" id="IPR011991">
    <property type="entry name" value="ArsR-like_HTH"/>
</dbReference>
<sequence>MNKECYEPCPVERGMRIIGHKWTGSILWHLKDQPMRFNEIARQLAGASKKVIAERLKAMEANKLITRKVISTKPIAVRYQIAKRGVSALSILEELKEWTIENNL</sequence>
<gene>
    <name evidence="5" type="ORF">LCGC14_0329060</name>
</gene>
<reference evidence="5" key="1">
    <citation type="journal article" date="2015" name="Nature">
        <title>Complex archaea that bridge the gap between prokaryotes and eukaryotes.</title>
        <authorList>
            <person name="Spang A."/>
            <person name="Saw J.H."/>
            <person name="Jorgensen S.L."/>
            <person name="Zaremba-Niedzwiedzka K."/>
            <person name="Martijn J."/>
            <person name="Lind A.E."/>
            <person name="van Eijk R."/>
            <person name="Schleper C."/>
            <person name="Guy L."/>
            <person name="Ettema T.J."/>
        </authorList>
    </citation>
    <scope>NUCLEOTIDE SEQUENCE</scope>
</reference>
<keyword evidence="2" id="KW-0238">DNA-binding</keyword>
<keyword evidence="1" id="KW-0805">Transcription regulation</keyword>
<dbReference type="GO" id="GO:0003677">
    <property type="term" value="F:DNA binding"/>
    <property type="evidence" value="ECO:0007669"/>
    <property type="project" value="UniProtKB-KW"/>
</dbReference>
<dbReference type="PANTHER" id="PTHR33204">
    <property type="entry name" value="TRANSCRIPTIONAL REGULATOR, MARR FAMILY"/>
    <property type="match status" value="1"/>
</dbReference>
<dbReference type="Gene3D" id="1.10.10.10">
    <property type="entry name" value="Winged helix-like DNA-binding domain superfamily/Winged helix DNA-binding domain"/>
    <property type="match status" value="1"/>
</dbReference>
<feature type="domain" description="HTH hxlR-type" evidence="4">
    <location>
        <begin position="9"/>
        <end position="104"/>
    </location>
</feature>
<dbReference type="Pfam" id="PF01638">
    <property type="entry name" value="HxlR"/>
    <property type="match status" value="1"/>
</dbReference>
<dbReference type="AlphaFoldDB" id="A0A0F9W482"/>
<dbReference type="PANTHER" id="PTHR33204:SF18">
    <property type="entry name" value="TRANSCRIPTIONAL REGULATORY PROTEIN"/>
    <property type="match status" value="1"/>
</dbReference>
<organism evidence="5">
    <name type="scientific">marine sediment metagenome</name>
    <dbReference type="NCBI Taxonomy" id="412755"/>
    <lineage>
        <taxon>unclassified sequences</taxon>
        <taxon>metagenomes</taxon>
        <taxon>ecological metagenomes</taxon>
    </lineage>
</organism>
<dbReference type="InterPro" id="IPR002577">
    <property type="entry name" value="HTH_HxlR"/>
</dbReference>
<comment type="caution">
    <text evidence="5">The sequence shown here is derived from an EMBL/GenBank/DDBJ whole genome shotgun (WGS) entry which is preliminary data.</text>
</comment>
<evidence type="ECO:0000313" key="5">
    <source>
        <dbReference type="EMBL" id="KKN80461.1"/>
    </source>
</evidence>
<protein>
    <recommendedName>
        <fullName evidence="4">HTH hxlR-type domain-containing protein</fullName>
    </recommendedName>
</protein>
<dbReference type="SUPFAM" id="SSF46785">
    <property type="entry name" value="Winged helix' DNA-binding domain"/>
    <property type="match status" value="1"/>
</dbReference>
<evidence type="ECO:0000256" key="3">
    <source>
        <dbReference type="ARBA" id="ARBA00023163"/>
    </source>
</evidence>
<keyword evidence="3" id="KW-0804">Transcription</keyword>
<dbReference type="InterPro" id="IPR036388">
    <property type="entry name" value="WH-like_DNA-bd_sf"/>
</dbReference>
<dbReference type="EMBL" id="LAZR01000230">
    <property type="protein sequence ID" value="KKN80461.1"/>
    <property type="molecule type" value="Genomic_DNA"/>
</dbReference>
<proteinExistence type="predicted"/>
<dbReference type="CDD" id="cd00090">
    <property type="entry name" value="HTH_ARSR"/>
    <property type="match status" value="1"/>
</dbReference>
<evidence type="ECO:0000256" key="2">
    <source>
        <dbReference type="ARBA" id="ARBA00023125"/>
    </source>
</evidence>
<dbReference type="InterPro" id="IPR036390">
    <property type="entry name" value="WH_DNA-bd_sf"/>
</dbReference>